<evidence type="ECO:0000313" key="2">
    <source>
        <dbReference type="EMBL" id="MDI1434190.1"/>
    </source>
</evidence>
<dbReference type="Pfam" id="PF13289">
    <property type="entry name" value="SIR2_2"/>
    <property type="match status" value="1"/>
</dbReference>
<dbReference type="SUPFAM" id="SSF50978">
    <property type="entry name" value="WD40 repeat-like"/>
    <property type="match status" value="1"/>
</dbReference>
<sequence length="2178" mass="237249">MLSAFTRIAVVQLAYHPAILLQMRSPLEDPGGVKPLLPSDVPATLVKPFDDLRLRIRTAYTAFSLRRVQAILEACRGWGVRLVVFPEYSIPWGILEDVAQAARDMVVVAGTHMVDFEVLEAGIYERLGWSSNALPIPRQAVAPVLCRGKLLALSPKFHPATAVGEEIEAGTSWAPVGLPENIVGPMGVMVCLDFLHRENAEHRALVTEPLAQCRFLAVPSLTGKHTVGEFAAKAWEEAKRYGRPVLYTNQAEHGGTSIFVDEEKHSDVRPFPEHVGRLEPGEEGVVVADVDLGFVRTGGSTRYDARRPVRPFAAATLVYRARPEDDAYAAWIEETAPLLAAKDISTLRTLKQRVEASATVRQSAAGNDIAMSRRERLSRLIRDLRLVSNVDEIGRLTREVVLPSDIVPFDTMCAALAKGAAEAMQPWLVEHPDLGPDVARLRKAASVLDRGTWTDAGGAAIESVVAGIRDAGRVAESQAHVSARVLLLEGIHPTALDVRKHGGLVFTFRARPAELLEAARAHEAAPKHGFGDLYLREAEEVYQLALAEGATGLAVVGIWAEAPVAGDLFVLVPRGDRWTAWTSATDRWVETKRTVIAEGLGSFGIELEGIEILTKADRKERARALLPRFAGAQTRIDDRVEERLREVGGQFVEPAVCVDGSEPEPALAAMERWLAEGGPTALLLGEFGTGKSTLLARWAQERWRASTGPGALLVNLAGADTHMVAEQLLLDAAGVSDDSANRAALALLVRYQMLVPCFDGFDEMATRVGEAELSGRLAGLLGVARGGGRVVLSCRDHYFPTETGLRATAEQALGSSAGVIRRLVLQLFDQYRVNALVSRVKDGEIATRTALAQLDRTYDLGDLVRRPLLLGMVLTTLDRLDPHARVGTADVYEAYLARWLEQTRSRDPECFTDAQKIAFAEALAEELWRTGKKRCSLVELRNSVRERLSRELPDDMPREAAYFEIQGGAFFVREGDEHYQFAHKSLLEYFLARSLVRTLPMKPVEALTTKRLTPEVAAFVGEVLRRGGEPKDAAAVRVIQDWLRKGRGTDPTATAGAAANALLLLLGLGRWAKEPEGWAPEGADLRGVRLAGVDMQRIALTGARFDGADLTGADLRGVMLAAATLNGARLRGVRLDEAVLQRASAREADFTQAEAHGADLEGTDLSGSVLRQSTWTACQWEGACLDGADVTACIAPGAPSGNATIGADAASPTMLVERRRICSAKSPEGRYLASAEVDNVIRIRDCSTDRVLASLMAPDAVTRSMTWDPSGTRLAALGERGFVASWDGVVPRLVAQFEGTAERLSFSPDGTKLAGSFITGEHLLVWDAVSGRQLIAREAWALDMAWHPRAHILAHCGHSVEVLDVASGASFEIAEYRSWRRALLWSPDGRFLAGTYSENSGGCAAQIWDVEQRKEIWHFYLGEDTGRLAWQPDGRLFVDTEGERTIWDGRDIRRENATGIEHQSPDELILDSRASFFESFADPITTQAIRWDPQGAWLAIEDGRQKIRIWNAKTGREALVIADAHGSVWSPDGARLAAFAAPVRSEDEDKVIPGLRIFDATSGALLLYVGTPSFGPSESLLSAWPEEETLVAGTVRRMGTIYLGRNGDGKFALMPTDELPGWHPAWALSPNCKKLARAYRRGSWEGPSEIDVLDFQTGQRIALKEVPEPANVLVWHPLGELIAGATPSGYVRIWDAVTGRLLGRARASEDQVAMAWHPDGTSLATTDTNGLVMLWDTSPLAPKIRRAVTACRIRALAWHPSGKWLTGLALNDVVHLINPSTLETVAAIEISPSSLLTRTAEGFYVASGNSERIGLALHHPHPSSGAALYLPLAGLGDVLSNPAKVESALVGDISGNGLSQELAKRGWDQGIPWDGQRHCVPTAFATPNALAAFLPPQSPPMSSVKLPRLLLEAYRNGKLALFVGSGLSLGRDVAGSFPTWSQLPERLLDACARYDALDGDVIAAKRALFKPGMRLENMLAELGALRTALSRDYQSALNDIFRPENAAPGEAHRALVSLGSRAILTTNYDQLLEGVPETQRRQPYTWKDADRALGDLRAGRKVLLKVHGTAEHHDTVVMSEVEYNQARADRSYQAVLSFLLQDHVMLFVGYGMNDPLDLDLALKGNADAFRTSAQRHYVLLKGPSDADRDRIEREYNVRVIPYAEHSEIPAILRSIADA</sequence>
<dbReference type="InterPro" id="IPR011044">
    <property type="entry name" value="Quino_amine_DH_bsu"/>
</dbReference>
<evidence type="ECO:0000259" key="1">
    <source>
        <dbReference type="PROSITE" id="PS50263"/>
    </source>
</evidence>
<comment type="caution">
    <text evidence="2">The sequence shown here is derived from an EMBL/GenBank/DDBJ whole genome shotgun (WGS) entry which is preliminary data.</text>
</comment>
<dbReference type="SMART" id="SM00320">
    <property type="entry name" value="WD40"/>
    <property type="match status" value="7"/>
</dbReference>
<dbReference type="InterPro" id="IPR003010">
    <property type="entry name" value="C-N_Hydrolase"/>
</dbReference>
<dbReference type="PANTHER" id="PTHR19879:SF9">
    <property type="entry name" value="TRANSCRIPTION INITIATION FACTOR TFIID SUBUNIT 5"/>
    <property type="match status" value="1"/>
</dbReference>
<reference evidence="2 3" key="1">
    <citation type="submission" date="2023-04" db="EMBL/GenBank/DDBJ databases">
        <title>The genome sequence of Polyangium sorediatum DSM14670.</title>
        <authorList>
            <person name="Zhang X."/>
        </authorList>
    </citation>
    <scope>NUCLEOTIDE SEQUENCE [LARGE SCALE GENOMIC DNA]</scope>
    <source>
        <strain evidence="2 3">DSM 14670</strain>
    </source>
</reference>
<dbReference type="InterPro" id="IPR001680">
    <property type="entry name" value="WD40_rpt"/>
</dbReference>
<dbReference type="Pfam" id="PF00400">
    <property type="entry name" value="WD40"/>
    <property type="match status" value="1"/>
</dbReference>
<dbReference type="InterPro" id="IPR001646">
    <property type="entry name" value="5peptide_repeat"/>
</dbReference>
<proteinExistence type="predicted"/>
<dbReference type="PANTHER" id="PTHR19879">
    <property type="entry name" value="TRANSCRIPTION INITIATION FACTOR TFIID"/>
    <property type="match status" value="1"/>
</dbReference>
<feature type="domain" description="CN hydrolase" evidence="1">
    <location>
        <begin position="41"/>
        <end position="292"/>
    </location>
</feature>
<gene>
    <name evidence="2" type="ORF">QHF89_32125</name>
</gene>
<accession>A0ABT6P0Q8</accession>
<dbReference type="InterPro" id="IPR036322">
    <property type="entry name" value="WD40_repeat_dom_sf"/>
</dbReference>
<name>A0ABT6P0Q8_9BACT</name>
<dbReference type="SUPFAM" id="SSF141571">
    <property type="entry name" value="Pentapeptide repeat-like"/>
    <property type="match status" value="1"/>
</dbReference>
<evidence type="ECO:0000313" key="3">
    <source>
        <dbReference type="Proteomes" id="UP001160301"/>
    </source>
</evidence>
<dbReference type="InterPro" id="IPR036526">
    <property type="entry name" value="C-N_Hydrolase_sf"/>
</dbReference>
<dbReference type="InterPro" id="IPR015943">
    <property type="entry name" value="WD40/YVTN_repeat-like_dom_sf"/>
</dbReference>
<dbReference type="Proteomes" id="UP001160301">
    <property type="component" value="Unassembled WGS sequence"/>
</dbReference>
<dbReference type="EMBL" id="JARZHI010000039">
    <property type="protein sequence ID" value="MDI1434190.1"/>
    <property type="molecule type" value="Genomic_DNA"/>
</dbReference>
<dbReference type="PROSITE" id="PS50263">
    <property type="entry name" value="CN_HYDROLASE"/>
    <property type="match status" value="1"/>
</dbReference>
<dbReference type="Pfam" id="PF00805">
    <property type="entry name" value="Pentapeptide"/>
    <property type="match status" value="2"/>
</dbReference>
<protein>
    <submittedName>
        <fullName evidence="2">SIR2 family protein</fullName>
    </submittedName>
</protein>
<dbReference type="RefSeq" id="WP_136971328.1">
    <property type="nucleotide sequence ID" value="NZ_JARZHI010000039.1"/>
</dbReference>
<dbReference type="SUPFAM" id="SSF56317">
    <property type="entry name" value="Carbon-nitrogen hydrolase"/>
    <property type="match status" value="1"/>
</dbReference>
<dbReference type="Gene3D" id="2.130.10.10">
    <property type="entry name" value="YVTN repeat-like/Quinoprotein amine dehydrogenase"/>
    <property type="match status" value="4"/>
</dbReference>
<dbReference type="SUPFAM" id="SSF50969">
    <property type="entry name" value="YVTN repeat-like/Quinoprotein amine dehydrogenase"/>
    <property type="match status" value="1"/>
</dbReference>
<dbReference type="Gene3D" id="3.60.110.10">
    <property type="entry name" value="Carbon-nitrogen hydrolase"/>
    <property type="match status" value="1"/>
</dbReference>
<dbReference type="Gene3D" id="2.160.20.80">
    <property type="entry name" value="E3 ubiquitin-protein ligase SopA"/>
    <property type="match status" value="1"/>
</dbReference>
<organism evidence="2 3">
    <name type="scientific">Polyangium sorediatum</name>
    <dbReference type="NCBI Taxonomy" id="889274"/>
    <lineage>
        <taxon>Bacteria</taxon>
        <taxon>Pseudomonadati</taxon>
        <taxon>Myxococcota</taxon>
        <taxon>Polyangia</taxon>
        <taxon>Polyangiales</taxon>
        <taxon>Polyangiaceae</taxon>
        <taxon>Polyangium</taxon>
    </lineage>
</organism>
<keyword evidence="3" id="KW-1185">Reference proteome</keyword>